<dbReference type="HOGENOM" id="CLU_3281620_0_0_6"/>
<reference evidence="1 2" key="1">
    <citation type="journal article" date="2011" name="PLoS Pathog.">
        <title>Dynamic evolution of pathogenicity revealed by sequencing and comparative genomics of 19 Pseudomonas syringae isolates.</title>
        <authorList>
            <person name="Baltrus D.A."/>
            <person name="Nishimura M.T."/>
            <person name="Romanchuk A."/>
            <person name="Chang J.H."/>
            <person name="Mukhtar M.S."/>
            <person name="Cherkis K."/>
            <person name="Roach J."/>
            <person name="Grant S.R."/>
            <person name="Jones C.D."/>
            <person name="Dangl J.L."/>
        </authorList>
    </citation>
    <scope>NUCLEOTIDE SEQUENCE [LARGE SCALE GENOMIC DNA]</scope>
    <source>
        <strain evidence="2">race 4</strain>
    </source>
</reference>
<dbReference type="EMBL" id="ADWY01002404">
    <property type="protein sequence ID" value="EGH18145.1"/>
    <property type="molecule type" value="Genomic_DNA"/>
</dbReference>
<protein>
    <submittedName>
        <fullName evidence="1">Pseudouridine synthase</fullName>
    </submittedName>
</protein>
<evidence type="ECO:0000313" key="2">
    <source>
        <dbReference type="Proteomes" id="UP000005466"/>
    </source>
</evidence>
<evidence type="ECO:0000313" key="1">
    <source>
        <dbReference type="EMBL" id="EGH18145.1"/>
    </source>
</evidence>
<proteinExistence type="predicted"/>
<organism evidence="1 2">
    <name type="scientific">Pseudomonas savastanoi pv. glycinea str. race 4</name>
    <dbReference type="NCBI Taxonomy" id="875330"/>
    <lineage>
        <taxon>Bacteria</taxon>
        <taxon>Pseudomonadati</taxon>
        <taxon>Pseudomonadota</taxon>
        <taxon>Gammaproteobacteria</taxon>
        <taxon>Pseudomonadales</taxon>
        <taxon>Pseudomonadaceae</taxon>
        <taxon>Pseudomonas</taxon>
    </lineage>
</organism>
<feature type="non-terminal residue" evidence="1">
    <location>
        <position position="41"/>
    </location>
</feature>
<sequence>MPDSVFSAAQQQASTLYLPPGAWATVLDCLCAKFTAISREQ</sequence>
<gene>
    <name evidence="1" type="ORF">Pgy4_34866</name>
</gene>
<name>F3CFV3_PSESG</name>
<dbReference type="AlphaFoldDB" id="F3CFV3"/>
<accession>F3CFV3</accession>
<comment type="caution">
    <text evidence="1">The sequence shown here is derived from an EMBL/GenBank/DDBJ whole genome shotgun (WGS) entry which is preliminary data.</text>
</comment>
<dbReference type="Proteomes" id="UP000005466">
    <property type="component" value="Unassembled WGS sequence"/>
</dbReference>